<organism evidence="1 2">
    <name type="scientific">Kibdelosporangium lantanae</name>
    <dbReference type="NCBI Taxonomy" id="1497396"/>
    <lineage>
        <taxon>Bacteria</taxon>
        <taxon>Bacillati</taxon>
        <taxon>Actinomycetota</taxon>
        <taxon>Actinomycetes</taxon>
        <taxon>Pseudonocardiales</taxon>
        <taxon>Pseudonocardiaceae</taxon>
        <taxon>Kibdelosporangium</taxon>
    </lineage>
</organism>
<evidence type="ECO:0000313" key="2">
    <source>
        <dbReference type="Proteomes" id="UP001597045"/>
    </source>
</evidence>
<evidence type="ECO:0000313" key="1">
    <source>
        <dbReference type="EMBL" id="MFD1044626.1"/>
    </source>
</evidence>
<gene>
    <name evidence="1" type="ORF">ACFQ1S_02955</name>
</gene>
<name>A0ABW3M1S1_9PSEU</name>
<evidence type="ECO:0008006" key="3">
    <source>
        <dbReference type="Google" id="ProtNLM"/>
    </source>
</evidence>
<dbReference type="EMBL" id="JBHTIS010000090">
    <property type="protein sequence ID" value="MFD1044626.1"/>
    <property type="molecule type" value="Genomic_DNA"/>
</dbReference>
<proteinExistence type="predicted"/>
<sequence length="322" mass="36318">MNKKLLRRLRWFDHGAPIMRLTLERRGQGDLFPDAADYYACPCCLVAYPREAVQVGKLTEEHVPPKRLGGSALLLTCFDCNSYSGMTFDAHAITRSHADNFVRDFVDNKANDQVLPVTFSVDGIPVRGEVRLTEGNVQLFGVEAKNDRRVMDAQIEAIKAHYGNESSVVDLSFTVHTDFDEARARISWIRSAYLAAFAAFGWTYVLVDEMRPYRSQLQQPDVEVVPTYVARDTSASPTSRRILLVTSPDELQCVAVTMGEHTVFLPSPLRPLACDELTKRLVRRCTPEGQLRVHLEGKEVPWPKWPTYLLDPHPEDLKSIGS</sequence>
<dbReference type="Proteomes" id="UP001597045">
    <property type="component" value="Unassembled WGS sequence"/>
</dbReference>
<protein>
    <recommendedName>
        <fullName evidence="3">HNH endonuclease</fullName>
    </recommendedName>
</protein>
<comment type="caution">
    <text evidence="1">The sequence shown here is derived from an EMBL/GenBank/DDBJ whole genome shotgun (WGS) entry which is preliminary data.</text>
</comment>
<reference evidence="2" key="1">
    <citation type="journal article" date="2019" name="Int. J. Syst. Evol. Microbiol.">
        <title>The Global Catalogue of Microorganisms (GCM) 10K type strain sequencing project: providing services to taxonomists for standard genome sequencing and annotation.</title>
        <authorList>
            <consortium name="The Broad Institute Genomics Platform"/>
            <consortium name="The Broad Institute Genome Sequencing Center for Infectious Disease"/>
            <person name="Wu L."/>
            <person name="Ma J."/>
        </authorList>
    </citation>
    <scope>NUCLEOTIDE SEQUENCE [LARGE SCALE GENOMIC DNA]</scope>
    <source>
        <strain evidence="2">JCM 31486</strain>
    </source>
</reference>
<accession>A0ABW3M1S1</accession>
<keyword evidence="2" id="KW-1185">Reference proteome</keyword>